<reference evidence="2 3" key="1">
    <citation type="journal article" date="2012" name="Genome Biol.">
        <title>Sequencing three crocodilian genomes to illuminate the evolution of archosaurs and amniotes.</title>
        <authorList>
            <person name="St John J.A."/>
            <person name="Braun E.L."/>
            <person name="Isberg S.R."/>
            <person name="Miles L.G."/>
            <person name="Chong A.Y."/>
            <person name="Gongora J."/>
            <person name="Dalzell P."/>
            <person name="Moran C."/>
            <person name="Bed'hom B."/>
            <person name="Abzhanov A."/>
            <person name="Burgess S.C."/>
            <person name="Cooksey A.M."/>
            <person name="Castoe T.A."/>
            <person name="Crawford N.G."/>
            <person name="Densmore L.D."/>
            <person name="Drew J.C."/>
            <person name="Edwards S.V."/>
            <person name="Faircloth B.C."/>
            <person name="Fujita M.K."/>
            <person name="Greenwold M.J."/>
            <person name="Hoffmann F.G."/>
            <person name="Howard J.M."/>
            <person name="Iguchi T."/>
            <person name="Janes D.E."/>
            <person name="Khan S.Y."/>
            <person name="Kohno S."/>
            <person name="de Koning A.J."/>
            <person name="Lance S.L."/>
            <person name="McCarthy F.M."/>
            <person name="McCormack J.E."/>
            <person name="Merchant M.E."/>
            <person name="Peterson D.G."/>
            <person name="Pollock D.D."/>
            <person name="Pourmand N."/>
            <person name="Raney B.J."/>
            <person name="Roessler K.A."/>
            <person name="Sanford J.R."/>
            <person name="Sawyer R.H."/>
            <person name="Schmidt C.J."/>
            <person name="Triplett E.W."/>
            <person name="Tuberville T.D."/>
            <person name="Venegas-Anaya M."/>
            <person name="Howard J.T."/>
            <person name="Jarvis E.D."/>
            <person name="Guillette L.J.Jr."/>
            <person name="Glenn T.C."/>
            <person name="Green R.E."/>
            <person name="Ray D.A."/>
        </authorList>
    </citation>
    <scope>NUCLEOTIDE SEQUENCE [LARGE SCALE GENOMIC DNA]</scope>
    <source>
        <strain evidence="2">KSC_2009_1</strain>
    </source>
</reference>
<keyword evidence="3" id="KW-1185">Reference proteome</keyword>
<sequence length="84" mass="8870">MRTSRHQPAGPRDRVTACLFQATSQFPTPPRAGRGLAPGSGGGARGTVRRPAGGARGSAPPSARLLGKRTDRPGLRRRRTRGML</sequence>
<organism evidence="2 3">
    <name type="scientific">Alligator mississippiensis</name>
    <name type="common">American alligator</name>
    <dbReference type="NCBI Taxonomy" id="8496"/>
    <lineage>
        <taxon>Eukaryota</taxon>
        <taxon>Metazoa</taxon>
        <taxon>Chordata</taxon>
        <taxon>Craniata</taxon>
        <taxon>Vertebrata</taxon>
        <taxon>Euteleostomi</taxon>
        <taxon>Archelosauria</taxon>
        <taxon>Archosauria</taxon>
        <taxon>Crocodylia</taxon>
        <taxon>Alligatoridae</taxon>
        <taxon>Alligatorinae</taxon>
        <taxon>Alligator</taxon>
    </lineage>
</organism>
<evidence type="ECO:0000313" key="3">
    <source>
        <dbReference type="Proteomes" id="UP000050525"/>
    </source>
</evidence>
<name>A0A151MJN3_ALLMI</name>
<feature type="compositionally biased region" description="Gly residues" evidence="1">
    <location>
        <begin position="36"/>
        <end position="45"/>
    </location>
</feature>
<evidence type="ECO:0000256" key="1">
    <source>
        <dbReference type="SAM" id="MobiDB-lite"/>
    </source>
</evidence>
<dbReference type="EMBL" id="AKHW03006032">
    <property type="protein sequence ID" value="KYO24679.1"/>
    <property type="molecule type" value="Genomic_DNA"/>
</dbReference>
<feature type="compositionally biased region" description="Basic residues" evidence="1">
    <location>
        <begin position="75"/>
        <end position="84"/>
    </location>
</feature>
<proteinExistence type="predicted"/>
<gene>
    <name evidence="2" type="ORF">Y1Q_0017780</name>
</gene>
<protein>
    <submittedName>
        <fullName evidence="2">Uncharacterized protein</fullName>
    </submittedName>
</protein>
<feature type="compositionally biased region" description="Low complexity" evidence="1">
    <location>
        <begin position="49"/>
        <end position="64"/>
    </location>
</feature>
<evidence type="ECO:0000313" key="2">
    <source>
        <dbReference type="EMBL" id="KYO24679.1"/>
    </source>
</evidence>
<feature type="region of interest" description="Disordered" evidence="1">
    <location>
        <begin position="24"/>
        <end position="84"/>
    </location>
</feature>
<comment type="caution">
    <text evidence="2">The sequence shown here is derived from an EMBL/GenBank/DDBJ whole genome shotgun (WGS) entry which is preliminary data.</text>
</comment>
<dbReference type="AlphaFoldDB" id="A0A151MJN3"/>
<dbReference type="Proteomes" id="UP000050525">
    <property type="component" value="Unassembled WGS sequence"/>
</dbReference>
<accession>A0A151MJN3</accession>